<dbReference type="Gene3D" id="3.30.200.20">
    <property type="entry name" value="Phosphorylase Kinase, domain 1"/>
    <property type="match status" value="1"/>
</dbReference>
<keyword evidence="22" id="KW-1185">Reference proteome</keyword>
<evidence type="ECO:0000256" key="7">
    <source>
        <dbReference type="ARBA" id="ARBA00022679"/>
    </source>
</evidence>
<evidence type="ECO:0000313" key="22">
    <source>
        <dbReference type="Proteomes" id="UP001189122"/>
    </source>
</evidence>
<keyword evidence="16" id="KW-0325">Glycoprotein</keyword>
<evidence type="ECO:0000313" key="21">
    <source>
        <dbReference type="EMBL" id="CAA2625165.1"/>
    </source>
</evidence>
<dbReference type="GO" id="GO:0004674">
    <property type="term" value="F:protein serine/threonine kinase activity"/>
    <property type="evidence" value="ECO:0007669"/>
    <property type="project" value="UniProtKB-KW"/>
</dbReference>
<feature type="binding site" evidence="17">
    <location>
        <position position="704"/>
    </location>
    <ligand>
        <name>ATP</name>
        <dbReference type="ChEBI" id="CHEBI:30616"/>
    </ligand>
</feature>
<dbReference type="SUPFAM" id="SSF52058">
    <property type="entry name" value="L domain-like"/>
    <property type="match status" value="1"/>
</dbReference>
<evidence type="ECO:0000259" key="20">
    <source>
        <dbReference type="PROSITE" id="PS50011"/>
    </source>
</evidence>
<comment type="similarity">
    <text evidence="3">Belongs to the RLP family.</text>
</comment>
<dbReference type="GO" id="GO:0005524">
    <property type="term" value="F:ATP binding"/>
    <property type="evidence" value="ECO:0007669"/>
    <property type="project" value="UniProtKB-UniRule"/>
</dbReference>
<dbReference type="PANTHER" id="PTHR48056">
    <property type="entry name" value="LRR RECEPTOR-LIKE SERINE/THREONINE-PROTEIN KINASE-RELATED"/>
    <property type="match status" value="1"/>
</dbReference>
<dbReference type="PROSITE" id="PS00108">
    <property type="entry name" value="PROTEIN_KINASE_ST"/>
    <property type="match status" value="1"/>
</dbReference>
<dbReference type="SMART" id="SM00369">
    <property type="entry name" value="LRR_TYP"/>
    <property type="match status" value="7"/>
</dbReference>
<comment type="similarity">
    <text evidence="2">Belongs to the protein kinase superfamily. Ser/Thr protein kinase family.</text>
</comment>
<dbReference type="InterPro" id="IPR013210">
    <property type="entry name" value="LRR_N_plant-typ"/>
</dbReference>
<feature type="signal peptide" evidence="19">
    <location>
        <begin position="1"/>
        <end position="28"/>
    </location>
</feature>
<dbReference type="GO" id="GO:0005886">
    <property type="term" value="C:plasma membrane"/>
    <property type="evidence" value="ECO:0007669"/>
    <property type="project" value="UniProtKB-SubCell"/>
</dbReference>
<dbReference type="EMBL" id="LR743596">
    <property type="protein sequence ID" value="CAA2625165.1"/>
    <property type="molecule type" value="Genomic_DNA"/>
</dbReference>
<reference evidence="21 22" key="1">
    <citation type="submission" date="2019-12" db="EMBL/GenBank/DDBJ databases">
        <authorList>
            <person name="Scholz U."/>
            <person name="Mascher M."/>
            <person name="Fiebig A."/>
        </authorList>
    </citation>
    <scope>NUCLEOTIDE SEQUENCE</scope>
</reference>
<dbReference type="InterPro" id="IPR000719">
    <property type="entry name" value="Prot_kinase_dom"/>
</dbReference>
<keyword evidence="19" id="KW-0732">Signal</keyword>
<dbReference type="Pfam" id="PF00560">
    <property type="entry name" value="LRR_1"/>
    <property type="match status" value="7"/>
</dbReference>
<dbReference type="EMBL" id="CACRZD030000009">
    <property type="protein sequence ID" value="CAA6664554.1"/>
    <property type="molecule type" value="Genomic_DNA"/>
</dbReference>
<evidence type="ECO:0000256" key="9">
    <source>
        <dbReference type="ARBA" id="ARBA00022737"/>
    </source>
</evidence>
<dbReference type="InterPro" id="IPR011009">
    <property type="entry name" value="Kinase-like_dom_sf"/>
</dbReference>
<evidence type="ECO:0000256" key="16">
    <source>
        <dbReference type="ARBA" id="ARBA00023180"/>
    </source>
</evidence>
<dbReference type="PANTHER" id="PTHR48056:SF81">
    <property type="entry name" value="RECEPTOR PROTEIN-TYROSINE KINASE CEPR1"/>
    <property type="match status" value="1"/>
</dbReference>
<evidence type="ECO:0000256" key="5">
    <source>
        <dbReference type="ARBA" id="ARBA00022527"/>
    </source>
</evidence>
<dbReference type="Gene3D" id="3.80.10.10">
    <property type="entry name" value="Ribonuclease Inhibitor"/>
    <property type="match status" value="2"/>
</dbReference>
<name>A0A7I8J461_SPIIN</name>
<evidence type="ECO:0000256" key="2">
    <source>
        <dbReference type="ARBA" id="ARBA00008684"/>
    </source>
</evidence>
<evidence type="ECO:0000256" key="13">
    <source>
        <dbReference type="ARBA" id="ARBA00022989"/>
    </source>
</evidence>
<keyword evidence="5" id="KW-0723">Serine/threonine-protein kinase</keyword>
<dbReference type="InterPro" id="IPR050647">
    <property type="entry name" value="Plant_LRR-RLKs"/>
</dbReference>
<accession>A0A7I8J461</accession>
<dbReference type="InterPro" id="IPR003591">
    <property type="entry name" value="Leu-rich_rpt_typical-subtyp"/>
</dbReference>
<dbReference type="AlphaFoldDB" id="A0A7I8J461"/>
<keyword evidence="6" id="KW-0433">Leucine-rich repeat</keyword>
<dbReference type="InterPro" id="IPR032675">
    <property type="entry name" value="LRR_dom_sf"/>
</dbReference>
<gene>
    <name evidence="21" type="ORF">SI7747_09010944</name>
</gene>
<evidence type="ECO:0000256" key="8">
    <source>
        <dbReference type="ARBA" id="ARBA00022692"/>
    </source>
</evidence>
<organism evidence="21">
    <name type="scientific">Spirodela intermedia</name>
    <name type="common">Intermediate duckweed</name>
    <dbReference type="NCBI Taxonomy" id="51605"/>
    <lineage>
        <taxon>Eukaryota</taxon>
        <taxon>Viridiplantae</taxon>
        <taxon>Streptophyta</taxon>
        <taxon>Embryophyta</taxon>
        <taxon>Tracheophyta</taxon>
        <taxon>Spermatophyta</taxon>
        <taxon>Magnoliopsida</taxon>
        <taxon>Liliopsida</taxon>
        <taxon>Araceae</taxon>
        <taxon>Lemnoideae</taxon>
        <taxon>Spirodela</taxon>
    </lineage>
</organism>
<keyword evidence="11" id="KW-0418">Kinase</keyword>
<keyword evidence="4" id="KW-1003">Cell membrane</keyword>
<feature type="domain" description="Protein kinase" evidence="20">
    <location>
        <begin position="675"/>
        <end position="919"/>
    </location>
</feature>
<keyword evidence="12 17" id="KW-0067">ATP-binding</keyword>
<dbReference type="Pfam" id="PF07714">
    <property type="entry name" value="PK_Tyr_Ser-Thr"/>
    <property type="match status" value="1"/>
</dbReference>
<evidence type="ECO:0000256" key="1">
    <source>
        <dbReference type="ARBA" id="ARBA00004162"/>
    </source>
</evidence>
<keyword evidence="15" id="KW-0675">Receptor</keyword>
<evidence type="ECO:0000256" key="3">
    <source>
        <dbReference type="ARBA" id="ARBA00009592"/>
    </source>
</evidence>
<sequence length="928" mass="101468">MLRNGWPALYLLCLTIAHFIPAPHRACTQPERRSLLSFLSNISSPAERPLRWRAVADDCCLWEGVYAIGLGGTISSSLEGLARLVELNLSHNSLDGVLPQSLLWMDHIVILDVSFNRLHASASRPIQSLNVSSNRFTGEFPKLPRLPHLRELNASNNSFSGSIPSSVCGLSPRLRILDFSHNQFADKIPPGLGYCSELEVLDAGFNNLAGQLPVDLYDTAQLYRLALPYNRLRGVLRGELISRLTNLVLLSNCTKLRNLNLRSNHLTGDISAMDFSPFSQLSTLDLGNNNFTARRFPMSIYSCSSISGSLATEMLELRSLAYLSLSSNKLKGIHQALQILRRSKNLTVLLLAWNFDGEAMPDGLDAVGVDAFPNLRNTAMDSRTGNLEVLDLSGNQLAGRIPLWVGALPNLFYLDMSVNRLSGEIPSEMTSMKGLQSDPAAVQAPRDNTSRLQYNQVSNLPPSLNLGNNSLSGTIPPEIGQLKRLVILDLKALRPLRLGKLNLSGNRLSGPIPRALIRLNFLSVFSVANNNLSGPVPSERQFANFPNSSFAGNDDLCGPVLLRPCSTTSGAEHLPRQRRRRSKKLLLASLLITGLGVALISILLVFCMLSTKRGRHTGRRGFGFGVMDAEAISSASPISGLHGGPARDSRVVVLSPGILSKNMTVSEIIEVTNNFSQDNIVGCGGFGLVYKAKLRDGTELAIKKLTGEMGLMEREFAAEVEALSTARHENLVPLWGYCVHGSPGFLAARERRRGSILDWPARLRIAQGVSQGLAYIHLVCDPPIIHRDIKSSNILLDQEFNAHLADFGLARLILPHKTHVSTELVGTLGYIPPEYGNAWVATLRGDIYSFGVVLLELLTGRRPIDMRKPKQSNELVGWLRGKGFEEQMSVVLGMACLCVSHNPSRRPMIREIVSQLAGVGADPCAVEQ</sequence>
<dbReference type="Proteomes" id="UP001189122">
    <property type="component" value="Unassembled WGS sequence"/>
</dbReference>
<dbReference type="PROSITE" id="PS00107">
    <property type="entry name" value="PROTEIN_KINASE_ATP"/>
    <property type="match status" value="1"/>
</dbReference>
<proteinExistence type="inferred from homology"/>
<evidence type="ECO:0000256" key="19">
    <source>
        <dbReference type="SAM" id="SignalP"/>
    </source>
</evidence>
<keyword evidence="7" id="KW-0808">Transferase</keyword>
<evidence type="ECO:0000256" key="18">
    <source>
        <dbReference type="SAM" id="Phobius"/>
    </source>
</evidence>
<feature type="chain" id="PRO_5029702292" description="Protein kinase domain-containing protein" evidence="19">
    <location>
        <begin position="29"/>
        <end position="928"/>
    </location>
</feature>
<dbReference type="InterPro" id="IPR001611">
    <property type="entry name" value="Leu-rich_rpt"/>
</dbReference>
<dbReference type="SUPFAM" id="SSF56112">
    <property type="entry name" value="Protein kinase-like (PK-like)"/>
    <property type="match status" value="1"/>
</dbReference>
<feature type="transmembrane region" description="Helical" evidence="18">
    <location>
        <begin position="585"/>
        <end position="609"/>
    </location>
</feature>
<dbReference type="InterPro" id="IPR001245">
    <property type="entry name" value="Ser-Thr/Tyr_kinase_cat_dom"/>
</dbReference>
<evidence type="ECO:0000256" key="15">
    <source>
        <dbReference type="ARBA" id="ARBA00023170"/>
    </source>
</evidence>
<dbReference type="Gene3D" id="1.10.510.10">
    <property type="entry name" value="Transferase(Phosphotransferase) domain 1"/>
    <property type="match status" value="1"/>
</dbReference>
<evidence type="ECO:0000256" key="14">
    <source>
        <dbReference type="ARBA" id="ARBA00023136"/>
    </source>
</evidence>
<dbReference type="FunFam" id="3.80.10.10:FF:000213">
    <property type="entry name" value="Tyrosine-sulfated glycopeptide receptor 1"/>
    <property type="match status" value="1"/>
</dbReference>
<evidence type="ECO:0000256" key="10">
    <source>
        <dbReference type="ARBA" id="ARBA00022741"/>
    </source>
</evidence>
<keyword evidence="13 18" id="KW-1133">Transmembrane helix</keyword>
<dbReference type="SMART" id="SM00220">
    <property type="entry name" value="S_TKc"/>
    <property type="match status" value="1"/>
</dbReference>
<evidence type="ECO:0000256" key="17">
    <source>
        <dbReference type="PROSITE-ProRule" id="PRU10141"/>
    </source>
</evidence>
<protein>
    <recommendedName>
        <fullName evidence="20">Protein kinase domain-containing protein</fullName>
    </recommendedName>
</protein>
<evidence type="ECO:0000256" key="6">
    <source>
        <dbReference type="ARBA" id="ARBA00022614"/>
    </source>
</evidence>
<evidence type="ECO:0000256" key="11">
    <source>
        <dbReference type="ARBA" id="ARBA00022777"/>
    </source>
</evidence>
<keyword evidence="10 17" id="KW-0547">Nucleotide-binding</keyword>
<keyword evidence="8 18" id="KW-0812">Transmembrane</keyword>
<dbReference type="InterPro" id="IPR008271">
    <property type="entry name" value="Ser/Thr_kinase_AS"/>
</dbReference>
<dbReference type="PROSITE" id="PS50011">
    <property type="entry name" value="PROTEIN_KINASE_DOM"/>
    <property type="match status" value="1"/>
</dbReference>
<evidence type="ECO:0000256" key="12">
    <source>
        <dbReference type="ARBA" id="ARBA00022840"/>
    </source>
</evidence>
<dbReference type="Pfam" id="PF08263">
    <property type="entry name" value="LRRNT_2"/>
    <property type="match status" value="1"/>
</dbReference>
<dbReference type="InterPro" id="IPR017441">
    <property type="entry name" value="Protein_kinase_ATP_BS"/>
</dbReference>
<comment type="subcellular location">
    <subcellularLocation>
        <location evidence="1">Cell membrane</location>
        <topology evidence="1">Single-pass membrane protein</topology>
    </subcellularLocation>
</comment>
<keyword evidence="14 18" id="KW-0472">Membrane</keyword>
<keyword evidence="9" id="KW-0677">Repeat</keyword>
<evidence type="ECO:0000256" key="4">
    <source>
        <dbReference type="ARBA" id="ARBA00022475"/>
    </source>
</evidence>